<comment type="caution">
    <text evidence="2">The sequence shown here is derived from an EMBL/GenBank/DDBJ whole genome shotgun (WGS) entry which is preliminary data.</text>
</comment>
<keyword evidence="1" id="KW-1133">Transmembrane helix</keyword>
<accession>A0A4R2ISC2</accession>
<feature type="transmembrane region" description="Helical" evidence="1">
    <location>
        <begin position="147"/>
        <end position="169"/>
    </location>
</feature>
<dbReference type="OrthoDB" id="3825218at2"/>
<reference evidence="2 3" key="1">
    <citation type="journal article" date="2015" name="Stand. Genomic Sci.">
        <title>Genomic Encyclopedia of Bacterial and Archaeal Type Strains, Phase III: the genomes of soil and plant-associated and newly described type strains.</title>
        <authorList>
            <person name="Whitman W.B."/>
            <person name="Woyke T."/>
            <person name="Klenk H.P."/>
            <person name="Zhou Y."/>
            <person name="Lilburn T.G."/>
            <person name="Beck B.J."/>
            <person name="De Vos P."/>
            <person name="Vandamme P."/>
            <person name="Eisen J.A."/>
            <person name="Garrity G."/>
            <person name="Hugenholtz P."/>
            <person name="Kyrpides N.C."/>
        </authorList>
    </citation>
    <scope>NUCLEOTIDE SEQUENCE [LARGE SCALE GENOMIC DNA]</scope>
    <source>
        <strain evidence="2 3">VKM Ac-2541</strain>
    </source>
</reference>
<feature type="transmembrane region" description="Helical" evidence="1">
    <location>
        <begin position="21"/>
        <end position="44"/>
    </location>
</feature>
<protein>
    <submittedName>
        <fullName evidence="2">Uncharacterized protein</fullName>
    </submittedName>
</protein>
<dbReference type="Proteomes" id="UP000295573">
    <property type="component" value="Unassembled WGS sequence"/>
</dbReference>
<evidence type="ECO:0000313" key="3">
    <source>
        <dbReference type="Proteomes" id="UP000295573"/>
    </source>
</evidence>
<feature type="transmembrane region" description="Helical" evidence="1">
    <location>
        <begin position="104"/>
        <end position="127"/>
    </location>
</feature>
<sequence length="228" mass="23945">MSTETARRSAVPASDPVTRKRIGLVSLIFVITSVAAVPGGLLWPEPSGGGETYTYADIQPLRDRWWGLLVVLSANLVLNVPAQALLTVFLVCHRGAPWATIGGLVMWIGTALYAVGVAGWAATYYFATGVDAATGGAVMDHVADDTPHLLGTVMAGALMVAVGTVIQVIGLWRSHAVPRWIPVLLLVIVVTFVIPGSGWIGLITAVPMTAGAVGLAYYAWRRTGTAVE</sequence>
<keyword evidence="1" id="KW-0472">Membrane</keyword>
<dbReference type="RefSeq" id="WP_132148229.1">
    <property type="nucleotide sequence ID" value="NZ_SLWR01000004.1"/>
</dbReference>
<dbReference type="EMBL" id="SLWR01000004">
    <property type="protein sequence ID" value="TCO48391.1"/>
    <property type="molecule type" value="Genomic_DNA"/>
</dbReference>
<feature type="transmembrane region" description="Helical" evidence="1">
    <location>
        <begin position="64"/>
        <end position="92"/>
    </location>
</feature>
<proteinExistence type="predicted"/>
<organism evidence="2 3">
    <name type="scientific">Kribbella antiqua</name>
    <dbReference type="NCBI Taxonomy" id="2512217"/>
    <lineage>
        <taxon>Bacteria</taxon>
        <taxon>Bacillati</taxon>
        <taxon>Actinomycetota</taxon>
        <taxon>Actinomycetes</taxon>
        <taxon>Propionibacteriales</taxon>
        <taxon>Kribbellaceae</taxon>
        <taxon>Kribbella</taxon>
    </lineage>
</organism>
<keyword evidence="1" id="KW-0812">Transmembrane</keyword>
<name>A0A4R2ISC2_9ACTN</name>
<feature type="transmembrane region" description="Helical" evidence="1">
    <location>
        <begin position="176"/>
        <end position="194"/>
    </location>
</feature>
<dbReference type="AlphaFoldDB" id="A0A4R2ISC2"/>
<evidence type="ECO:0000313" key="2">
    <source>
        <dbReference type="EMBL" id="TCO48391.1"/>
    </source>
</evidence>
<evidence type="ECO:0000256" key="1">
    <source>
        <dbReference type="SAM" id="Phobius"/>
    </source>
</evidence>
<gene>
    <name evidence="2" type="ORF">EV646_104209</name>
</gene>
<keyword evidence="3" id="KW-1185">Reference proteome</keyword>
<feature type="transmembrane region" description="Helical" evidence="1">
    <location>
        <begin position="200"/>
        <end position="220"/>
    </location>
</feature>